<dbReference type="EMBL" id="CAJNON010000095">
    <property type="protein sequence ID" value="CAF0957265.1"/>
    <property type="molecule type" value="Genomic_DNA"/>
</dbReference>
<keyword evidence="1" id="KW-1133">Transmembrane helix</keyword>
<dbReference type="Proteomes" id="UP000663891">
    <property type="component" value="Unassembled WGS sequence"/>
</dbReference>
<evidence type="ECO:0000256" key="2">
    <source>
        <dbReference type="SAM" id="SignalP"/>
    </source>
</evidence>
<dbReference type="Proteomes" id="UP000663844">
    <property type="component" value="Unassembled WGS sequence"/>
</dbReference>
<feature type="transmembrane region" description="Helical" evidence="1">
    <location>
        <begin position="59"/>
        <end position="78"/>
    </location>
</feature>
<dbReference type="Proteomes" id="UP000663881">
    <property type="component" value="Unassembled WGS sequence"/>
</dbReference>
<protein>
    <submittedName>
        <fullName evidence="3">Uncharacterized protein</fullName>
    </submittedName>
</protein>
<name>A0A814DLF3_9BILA</name>
<organism evidence="3 6">
    <name type="scientific">Adineta steineri</name>
    <dbReference type="NCBI Taxonomy" id="433720"/>
    <lineage>
        <taxon>Eukaryota</taxon>
        <taxon>Metazoa</taxon>
        <taxon>Spiralia</taxon>
        <taxon>Gnathifera</taxon>
        <taxon>Rotifera</taxon>
        <taxon>Eurotatoria</taxon>
        <taxon>Bdelloidea</taxon>
        <taxon>Adinetida</taxon>
        <taxon>Adinetidae</taxon>
        <taxon>Adineta</taxon>
    </lineage>
</organism>
<evidence type="ECO:0000313" key="6">
    <source>
        <dbReference type="Proteomes" id="UP000663891"/>
    </source>
</evidence>
<evidence type="ECO:0000313" key="5">
    <source>
        <dbReference type="EMBL" id="CAF3602674.1"/>
    </source>
</evidence>
<evidence type="ECO:0000256" key="1">
    <source>
        <dbReference type="SAM" id="Phobius"/>
    </source>
</evidence>
<proteinExistence type="predicted"/>
<comment type="caution">
    <text evidence="3">The sequence shown here is derived from an EMBL/GenBank/DDBJ whole genome shotgun (WGS) entry which is preliminary data.</text>
</comment>
<dbReference type="OrthoDB" id="9998558at2759"/>
<sequence length="117" mass="12495">MSQFILIGLLLTLIVCTSADLCLHGKICGNSSHTFCCPTNTRCGTSANRRCYSQSNGPTLAGIIFTIIISLFIFIMILRACIACCSSRNDYDSIQSSDPAYLSRSGAVVCAVATSHC</sequence>
<keyword evidence="2" id="KW-0732">Signal</keyword>
<dbReference type="EMBL" id="CAJOAZ010000283">
    <property type="protein sequence ID" value="CAF3602674.1"/>
    <property type="molecule type" value="Genomic_DNA"/>
</dbReference>
<keyword evidence="1" id="KW-0812">Transmembrane</keyword>
<feature type="chain" id="PRO_5036224189" evidence="2">
    <location>
        <begin position="20"/>
        <end position="117"/>
    </location>
</feature>
<feature type="signal peptide" evidence="2">
    <location>
        <begin position="1"/>
        <end position="19"/>
    </location>
</feature>
<evidence type="ECO:0000313" key="3">
    <source>
        <dbReference type="EMBL" id="CAF0957265.1"/>
    </source>
</evidence>
<accession>A0A814DLF3</accession>
<gene>
    <name evidence="4" type="ORF">OKA104_LOCUS3395</name>
    <name evidence="5" type="ORF">OXD698_LOCUS6502</name>
    <name evidence="3" type="ORF">VCS650_LOCUS12402</name>
</gene>
<dbReference type="EMBL" id="CAJOAY010000101">
    <property type="protein sequence ID" value="CAF3536929.1"/>
    <property type="molecule type" value="Genomic_DNA"/>
</dbReference>
<keyword evidence="1" id="KW-0472">Membrane</keyword>
<evidence type="ECO:0000313" key="4">
    <source>
        <dbReference type="EMBL" id="CAF3536929.1"/>
    </source>
</evidence>
<dbReference type="AlphaFoldDB" id="A0A814DLF3"/>
<reference evidence="3" key="1">
    <citation type="submission" date="2021-02" db="EMBL/GenBank/DDBJ databases">
        <authorList>
            <person name="Nowell W R."/>
        </authorList>
    </citation>
    <scope>NUCLEOTIDE SEQUENCE</scope>
</reference>